<evidence type="ECO:0000256" key="1">
    <source>
        <dbReference type="SAM" id="MobiDB-lite"/>
    </source>
</evidence>
<comment type="caution">
    <text evidence="2">The sequence shown here is derived from an EMBL/GenBank/DDBJ whole genome shotgun (WGS) entry which is preliminary data.</text>
</comment>
<organism evidence="2 3">
    <name type="scientific">Taxus chinensis</name>
    <name type="common">Chinese yew</name>
    <name type="synonym">Taxus wallichiana var. chinensis</name>
    <dbReference type="NCBI Taxonomy" id="29808"/>
    <lineage>
        <taxon>Eukaryota</taxon>
        <taxon>Viridiplantae</taxon>
        <taxon>Streptophyta</taxon>
        <taxon>Embryophyta</taxon>
        <taxon>Tracheophyta</taxon>
        <taxon>Spermatophyta</taxon>
        <taxon>Pinopsida</taxon>
        <taxon>Pinidae</taxon>
        <taxon>Conifers II</taxon>
        <taxon>Cupressales</taxon>
        <taxon>Taxaceae</taxon>
        <taxon>Taxus</taxon>
    </lineage>
</organism>
<gene>
    <name evidence="2" type="ORF">KI387_003572</name>
</gene>
<protein>
    <submittedName>
        <fullName evidence="2">Uncharacterized protein</fullName>
    </submittedName>
</protein>
<feature type="non-terminal residue" evidence="2">
    <location>
        <position position="110"/>
    </location>
</feature>
<keyword evidence="3" id="KW-1185">Reference proteome</keyword>
<sequence length="110" mass="12837">MPPRRVVKVAQATQLALAEDIRNLIARLRDLEEAERRGIEMADVSVVEQEPPEEELTAEVEEEKPEERLIRAIMKVNTKPKMEVPMYEGNLNVEELIDWIKALDKYFDFE</sequence>
<evidence type="ECO:0000313" key="2">
    <source>
        <dbReference type="EMBL" id="KAH9331464.1"/>
    </source>
</evidence>
<reference evidence="2 3" key="1">
    <citation type="journal article" date="2021" name="Nat. Plants">
        <title>The Taxus genome provides insights into paclitaxel biosynthesis.</title>
        <authorList>
            <person name="Xiong X."/>
            <person name="Gou J."/>
            <person name="Liao Q."/>
            <person name="Li Y."/>
            <person name="Zhou Q."/>
            <person name="Bi G."/>
            <person name="Li C."/>
            <person name="Du R."/>
            <person name="Wang X."/>
            <person name="Sun T."/>
            <person name="Guo L."/>
            <person name="Liang H."/>
            <person name="Lu P."/>
            <person name="Wu Y."/>
            <person name="Zhang Z."/>
            <person name="Ro D.K."/>
            <person name="Shang Y."/>
            <person name="Huang S."/>
            <person name="Yan J."/>
        </authorList>
    </citation>
    <scope>NUCLEOTIDE SEQUENCE [LARGE SCALE GENOMIC DNA]</scope>
    <source>
        <strain evidence="2">Ta-2019</strain>
    </source>
</reference>
<dbReference type="AlphaFoldDB" id="A0AA38GXV2"/>
<feature type="compositionally biased region" description="Acidic residues" evidence="1">
    <location>
        <begin position="50"/>
        <end position="62"/>
    </location>
</feature>
<evidence type="ECO:0000313" key="3">
    <source>
        <dbReference type="Proteomes" id="UP000824469"/>
    </source>
</evidence>
<dbReference type="EMBL" id="JAHRHJ020000001">
    <property type="protein sequence ID" value="KAH9331464.1"/>
    <property type="molecule type" value="Genomic_DNA"/>
</dbReference>
<name>A0AA38GXV2_TAXCH</name>
<proteinExistence type="predicted"/>
<feature type="region of interest" description="Disordered" evidence="1">
    <location>
        <begin position="42"/>
        <end position="62"/>
    </location>
</feature>
<accession>A0AA38GXV2</accession>
<dbReference type="Proteomes" id="UP000824469">
    <property type="component" value="Unassembled WGS sequence"/>
</dbReference>